<evidence type="ECO:0000256" key="1">
    <source>
        <dbReference type="ARBA" id="ARBA00001937"/>
    </source>
</evidence>
<keyword evidence="7" id="KW-1185">Reference proteome</keyword>
<dbReference type="GO" id="GO:0008446">
    <property type="term" value="F:GDP-mannose 4,6-dehydratase activity"/>
    <property type="evidence" value="ECO:0007669"/>
    <property type="project" value="UniProtKB-EC"/>
</dbReference>
<comment type="cofactor">
    <cofactor evidence="1">
        <name>NADP(+)</name>
        <dbReference type="ChEBI" id="CHEBI:58349"/>
    </cofactor>
</comment>
<dbReference type="InterPro" id="IPR006368">
    <property type="entry name" value="GDP_Man_deHydtase"/>
</dbReference>
<accession>A0A9P4TY66</accession>
<organism evidence="6 7">
    <name type="scientific">Tothia fuscella</name>
    <dbReference type="NCBI Taxonomy" id="1048955"/>
    <lineage>
        <taxon>Eukaryota</taxon>
        <taxon>Fungi</taxon>
        <taxon>Dikarya</taxon>
        <taxon>Ascomycota</taxon>
        <taxon>Pezizomycotina</taxon>
        <taxon>Dothideomycetes</taxon>
        <taxon>Pleosporomycetidae</taxon>
        <taxon>Venturiales</taxon>
        <taxon>Cylindrosympodiaceae</taxon>
        <taxon>Tothia</taxon>
    </lineage>
</organism>
<dbReference type="Gene3D" id="3.40.50.720">
    <property type="entry name" value="NAD(P)-binding Rossmann-like Domain"/>
    <property type="match status" value="1"/>
</dbReference>
<evidence type="ECO:0000313" key="6">
    <source>
        <dbReference type="EMBL" id="KAF2429996.1"/>
    </source>
</evidence>
<evidence type="ECO:0000256" key="2">
    <source>
        <dbReference type="ARBA" id="ARBA00009263"/>
    </source>
</evidence>
<keyword evidence="4" id="KW-0456">Lyase</keyword>
<dbReference type="InterPro" id="IPR036291">
    <property type="entry name" value="NAD(P)-bd_dom_sf"/>
</dbReference>
<dbReference type="Proteomes" id="UP000800235">
    <property type="component" value="Unassembled WGS sequence"/>
</dbReference>
<evidence type="ECO:0000259" key="5">
    <source>
        <dbReference type="Pfam" id="PF16363"/>
    </source>
</evidence>
<dbReference type="SUPFAM" id="SSF51735">
    <property type="entry name" value="NAD(P)-binding Rossmann-fold domains"/>
    <property type="match status" value="1"/>
</dbReference>
<evidence type="ECO:0000256" key="3">
    <source>
        <dbReference type="ARBA" id="ARBA00011989"/>
    </source>
</evidence>
<dbReference type="CDD" id="cd05260">
    <property type="entry name" value="GDP_MD_SDR_e"/>
    <property type="match status" value="1"/>
</dbReference>
<comment type="similarity">
    <text evidence="2">Belongs to the NAD(P)-dependent epimerase/dehydratase family. GDP-mannose 4,6-dehydratase subfamily.</text>
</comment>
<dbReference type="AlphaFoldDB" id="A0A9P4TY66"/>
<feature type="domain" description="NAD(P)-binding" evidence="5">
    <location>
        <begin position="8"/>
        <end position="266"/>
    </location>
</feature>
<dbReference type="FunFam" id="3.40.50.720:FF:000924">
    <property type="entry name" value="GDP-mannose 4,6 dehydratase"/>
    <property type="match status" value="1"/>
</dbReference>
<dbReference type="Gene3D" id="3.90.25.10">
    <property type="entry name" value="UDP-galactose 4-epimerase, domain 1"/>
    <property type="match status" value="1"/>
</dbReference>
<dbReference type="PANTHER" id="PTHR43715">
    <property type="entry name" value="GDP-MANNOSE 4,6-DEHYDRATASE"/>
    <property type="match status" value="1"/>
</dbReference>
<dbReference type="Pfam" id="PF16363">
    <property type="entry name" value="GDP_Man_Dehyd"/>
    <property type="match status" value="1"/>
</dbReference>
<dbReference type="EMBL" id="MU007042">
    <property type="protein sequence ID" value="KAF2429996.1"/>
    <property type="molecule type" value="Genomic_DNA"/>
</dbReference>
<proteinExistence type="inferred from homology"/>
<evidence type="ECO:0000313" key="7">
    <source>
        <dbReference type="Proteomes" id="UP000800235"/>
    </source>
</evidence>
<dbReference type="PANTHER" id="PTHR43715:SF1">
    <property type="entry name" value="GDP-MANNOSE 4,6 DEHYDRATASE"/>
    <property type="match status" value="1"/>
</dbReference>
<dbReference type="GO" id="GO:0042351">
    <property type="term" value="P:'de novo' GDP-L-fucose biosynthetic process"/>
    <property type="evidence" value="ECO:0007669"/>
    <property type="project" value="TreeGrafter"/>
</dbReference>
<sequence>MGTSLMGRNIIQKTQPDEIYHFAAQSSVAVSFTTAEYTTQVNVLGTLKLLEIIKELAPFKSIRFYNACTSELFGEGDEPHDEETAMHPKSPYGLAKLYTYWATRHYRDAYGIFAANGILFNHESPRRGELFVTQKIAMSVARLAAGSGDALFLGNLDAKRDWRHSRQYMHGVHSVLQHHKPDDFVLCSGEAHSVREFAERAFMRAGFALRWQGKGVDEIAFDVHSGKVLIRVDSSLYRDLEIECLIGNASKATTLLGWRYDASFEVLPSVRSKSYH</sequence>
<dbReference type="EC" id="4.2.1.47" evidence="3"/>
<evidence type="ECO:0000256" key="4">
    <source>
        <dbReference type="ARBA" id="ARBA00023239"/>
    </source>
</evidence>
<gene>
    <name evidence="6" type="ORF">EJ08DRAFT_734503</name>
</gene>
<name>A0A9P4TY66_9PEZI</name>
<dbReference type="OrthoDB" id="331544at2759"/>
<protein>
    <recommendedName>
        <fullName evidence="3">GDP-mannose 4,6-dehydratase</fullName>
        <ecNumber evidence="3">4.2.1.47</ecNumber>
    </recommendedName>
</protein>
<reference evidence="6" key="1">
    <citation type="journal article" date="2020" name="Stud. Mycol.">
        <title>101 Dothideomycetes genomes: a test case for predicting lifestyles and emergence of pathogens.</title>
        <authorList>
            <person name="Haridas S."/>
            <person name="Albert R."/>
            <person name="Binder M."/>
            <person name="Bloem J."/>
            <person name="Labutti K."/>
            <person name="Salamov A."/>
            <person name="Andreopoulos B."/>
            <person name="Baker S."/>
            <person name="Barry K."/>
            <person name="Bills G."/>
            <person name="Bluhm B."/>
            <person name="Cannon C."/>
            <person name="Castanera R."/>
            <person name="Culley D."/>
            <person name="Daum C."/>
            <person name="Ezra D."/>
            <person name="Gonzalez J."/>
            <person name="Henrissat B."/>
            <person name="Kuo A."/>
            <person name="Liang C."/>
            <person name="Lipzen A."/>
            <person name="Lutzoni F."/>
            <person name="Magnuson J."/>
            <person name="Mondo S."/>
            <person name="Nolan M."/>
            <person name="Ohm R."/>
            <person name="Pangilinan J."/>
            <person name="Park H.-J."/>
            <person name="Ramirez L."/>
            <person name="Alfaro M."/>
            <person name="Sun H."/>
            <person name="Tritt A."/>
            <person name="Yoshinaga Y."/>
            <person name="Zwiers L.-H."/>
            <person name="Turgeon B."/>
            <person name="Goodwin S."/>
            <person name="Spatafora J."/>
            <person name="Crous P."/>
            <person name="Grigoriev I."/>
        </authorList>
    </citation>
    <scope>NUCLEOTIDE SEQUENCE</scope>
    <source>
        <strain evidence="6">CBS 130266</strain>
    </source>
</reference>
<dbReference type="InterPro" id="IPR016040">
    <property type="entry name" value="NAD(P)-bd_dom"/>
</dbReference>
<comment type="caution">
    <text evidence="6">The sequence shown here is derived from an EMBL/GenBank/DDBJ whole genome shotgun (WGS) entry which is preliminary data.</text>
</comment>